<dbReference type="EMBL" id="ABDG02000026">
    <property type="protein sequence ID" value="EHK43106.1"/>
    <property type="molecule type" value="Genomic_DNA"/>
</dbReference>
<feature type="non-terminal residue" evidence="2">
    <location>
        <position position="182"/>
    </location>
</feature>
<name>G9P401_HYPAI</name>
<feature type="non-terminal residue" evidence="2">
    <location>
        <position position="1"/>
    </location>
</feature>
<reference evidence="2 3" key="1">
    <citation type="journal article" date="2011" name="Genome Biol.">
        <title>Comparative genome sequence analysis underscores mycoparasitism as the ancestral life style of Trichoderma.</title>
        <authorList>
            <person name="Kubicek C.P."/>
            <person name="Herrera-Estrella A."/>
            <person name="Seidl-Seiboth V."/>
            <person name="Martinez D.A."/>
            <person name="Druzhinina I.S."/>
            <person name="Thon M."/>
            <person name="Zeilinger S."/>
            <person name="Casas-Flores S."/>
            <person name="Horwitz B.A."/>
            <person name="Mukherjee P.K."/>
            <person name="Mukherjee M."/>
            <person name="Kredics L."/>
            <person name="Alcaraz L.D."/>
            <person name="Aerts A."/>
            <person name="Antal Z."/>
            <person name="Atanasova L."/>
            <person name="Cervantes-Badillo M.G."/>
            <person name="Challacombe J."/>
            <person name="Chertkov O."/>
            <person name="McCluskey K."/>
            <person name="Coulpier F."/>
            <person name="Deshpande N."/>
            <person name="von Doehren H."/>
            <person name="Ebbole D.J."/>
            <person name="Esquivel-Naranjo E.U."/>
            <person name="Fekete E."/>
            <person name="Flipphi M."/>
            <person name="Glaser F."/>
            <person name="Gomez-Rodriguez E.Y."/>
            <person name="Gruber S."/>
            <person name="Han C."/>
            <person name="Henrissat B."/>
            <person name="Hermosa R."/>
            <person name="Hernandez-Onate M."/>
            <person name="Karaffa L."/>
            <person name="Kosti I."/>
            <person name="Le Crom S."/>
            <person name="Lindquist E."/>
            <person name="Lucas S."/>
            <person name="Luebeck M."/>
            <person name="Luebeck P.S."/>
            <person name="Margeot A."/>
            <person name="Metz B."/>
            <person name="Misra M."/>
            <person name="Nevalainen H."/>
            <person name="Omann M."/>
            <person name="Packer N."/>
            <person name="Perrone G."/>
            <person name="Uresti-Rivera E.E."/>
            <person name="Salamov A."/>
            <person name="Schmoll M."/>
            <person name="Seiboth B."/>
            <person name="Shapiro H."/>
            <person name="Sukno S."/>
            <person name="Tamayo-Ramos J.A."/>
            <person name="Tisch D."/>
            <person name="Wiest A."/>
            <person name="Wilkinson H.H."/>
            <person name="Zhang M."/>
            <person name="Coutinho P.M."/>
            <person name="Kenerley C.M."/>
            <person name="Monte E."/>
            <person name="Baker S.E."/>
            <person name="Grigoriev I.V."/>
        </authorList>
    </citation>
    <scope>NUCLEOTIDE SEQUENCE [LARGE SCALE GENOMIC DNA]</scope>
    <source>
        <strain evidence="3">ATCC 20476 / IMI 206040</strain>
    </source>
</reference>
<comment type="caution">
    <text evidence="2">The sequence shown here is derived from an EMBL/GenBank/DDBJ whole genome shotgun (WGS) entry which is preliminary data.</text>
</comment>
<sequence length="182" mass="20750">DKQDDEAVKLETFLCGLELVCTYPINYLAKSNEQNKPSARFPKLNTLVTASSTETFRSDSDNSILRGIEKSVEEFASASAYITGPYFAFLKSFFEAKDQARRHAELAQRDPESQRNPGNAKTKSDEDESYPKHVYDTLYKVINKYSECYCGLPNRSPEIPTRHWGRLELQANFGTIDNEILF</sequence>
<feature type="compositionally biased region" description="Basic and acidic residues" evidence="1">
    <location>
        <begin position="103"/>
        <end position="113"/>
    </location>
</feature>
<protein>
    <submittedName>
        <fullName evidence="2">Uncharacterized protein</fullName>
    </submittedName>
</protein>
<gene>
    <name evidence="2" type="ORF">TRIATDRAFT_301043</name>
</gene>
<dbReference type="AlphaFoldDB" id="G9P401"/>
<dbReference type="Proteomes" id="UP000005426">
    <property type="component" value="Unassembled WGS sequence"/>
</dbReference>
<evidence type="ECO:0000313" key="3">
    <source>
        <dbReference type="Proteomes" id="UP000005426"/>
    </source>
</evidence>
<proteinExistence type="predicted"/>
<evidence type="ECO:0000256" key="1">
    <source>
        <dbReference type="SAM" id="MobiDB-lite"/>
    </source>
</evidence>
<organism evidence="2 3">
    <name type="scientific">Hypocrea atroviridis (strain ATCC 20476 / IMI 206040)</name>
    <name type="common">Trichoderma atroviride</name>
    <dbReference type="NCBI Taxonomy" id="452589"/>
    <lineage>
        <taxon>Eukaryota</taxon>
        <taxon>Fungi</taxon>
        <taxon>Dikarya</taxon>
        <taxon>Ascomycota</taxon>
        <taxon>Pezizomycotina</taxon>
        <taxon>Sordariomycetes</taxon>
        <taxon>Hypocreomycetidae</taxon>
        <taxon>Hypocreales</taxon>
        <taxon>Hypocreaceae</taxon>
        <taxon>Trichoderma</taxon>
    </lineage>
</organism>
<keyword evidence="3" id="KW-1185">Reference proteome</keyword>
<dbReference type="OrthoDB" id="4898576at2759"/>
<dbReference type="HOGENOM" id="CLU_1485416_0_0_1"/>
<accession>G9P401</accession>
<evidence type="ECO:0000313" key="2">
    <source>
        <dbReference type="EMBL" id="EHK43106.1"/>
    </source>
</evidence>
<feature type="region of interest" description="Disordered" evidence="1">
    <location>
        <begin position="103"/>
        <end position="129"/>
    </location>
</feature>